<gene>
    <name evidence="2" type="ORF">C0630_01700</name>
</gene>
<evidence type="ECO:0008006" key="4">
    <source>
        <dbReference type="Google" id="ProtNLM"/>
    </source>
</evidence>
<evidence type="ECO:0000313" key="3">
    <source>
        <dbReference type="Proteomes" id="UP000235015"/>
    </source>
</evidence>
<protein>
    <recommendedName>
        <fullName evidence="4">Nuclear transport factor 2 family protein</fullName>
    </recommendedName>
</protein>
<dbReference type="PROSITE" id="PS51257">
    <property type="entry name" value="PROKAR_LIPOPROTEIN"/>
    <property type="match status" value="1"/>
</dbReference>
<proteinExistence type="predicted"/>
<feature type="chain" id="PRO_5014989215" description="Nuclear transport factor 2 family protein" evidence="1">
    <location>
        <begin position="21"/>
        <end position="156"/>
    </location>
</feature>
<keyword evidence="1" id="KW-0732">Signal</keyword>
<dbReference type="EMBL" id="PKUN01000001">
    <property type="protein sequence ID" value="PLX63628.1"/>
    <property type="molecule type" value="Genomic_DNA"/>
</dbReference>
<accession>A0A2N6D1R3</accession>
<comment type="caution">
    <text evidence="2">The sequence shown here is derived from an EMBL/GenBank/DDBJ whole genome shotgun (WGS) entry which is preliminary data.</text>
</comment>
<dbReference type="AlphaFoldDB" id="A0A2N6D1R3"/>
<reference evidence="2 3" key="1">
    <citation type="submission" date="2017-11" db="EMBL/GenBank/DDBJ databases">
        <title>Genome-resolved metagenomics identifies genetic mobility, metabolic interactions, and unexpected diversity in perchlorate-reducing communities.</title>
        <authorList>
            <person name="Barnum T.P."/>
            <person name="Figueroa I.A."/>
            <person name="Carlstrom C.I."/>
            <person name="Lucas L.N."/>
            <person name="Engelbrektson A.L."/>
            <person name="Coates J.D."/>
        </authorList>
    </citation>
    <scope>NUCLEOTIDE SEQUENCE [LARGE SCALE GENOMIC DNA]</scope>
    <source>
        <strain evidence="2">BM301</strain>
    </source>
</reference>
<evidence type="ECO:0000313" key="2">
    <source>
        <dbReference type="EMBL" id="PLX63628.1"/>
    </source>
</evidence>
<feature type="signal peptide" evidence="1">
    <location>
        <begin position="1"/>
        <end position="20"/>
    </location>
</feature>
<dbReference type="RefSeq" id="WP_029134392.1">
    <property type="nucleotide sequence ID" value="NZ_CBDUFW010000064.1"/>
</dbReference>
<evidence type="ECO:0000256" key="1">
    <source>
        <dbReference type="SAM" id="SignalP"/>
    </source>
</evidence>
<organism evidence="2 3">
    <name type="scientific">Sedimenticola selenatireducens</name>
    <dbReference type="NCBI Taxonomy" id="191960"/>
    <lineage>
        <taxon>Bacteria</taxon>
        <taxon>Pseudomonadati</taxon>
        <taxon>Pseudomonadota</taxon>
        <taxon>Gammaproteobacteria</taxon>
        <taxon>Chromatiales</taxon>
        <taxon>Sedimenticolaceae</taxon>
        <taxon>Sedimenticola</taxon>
    </lineage>
</organism>
<name>A0A2N6D1R3_9GAMM</name>
<sequence length="156" mass="17152">MMLGRLGTLLLLLLLITACSNGEKTPEEQIRELLDTGEQAVESRSLSAVSPLLSATYSGGAGRNKQAIMRLLAGYFVAHQSIHLLTQVSRLELIGEQRAEVTLFVAVAGQPFSGVSQLLSMRADLIRLDLTLAAEQGEWQVQSGEWRRAEKRDFLE</sequence>
<dbReference type="STRING" id="1111735.GCA_000428045_02391"/>
<dbReference type="Proteomes" id="UP000235015">
    <property type="component" value="Unassembled WGS sequence"/>
</dbReference>